<name>A0AAV5WAK0_9BILA</name>
<evidence type="ECO:0000313" key="8">
    <source>
        <dbReference type="EMBL" id="GMT27042.1"/>
    </source>
</evidence>
<keyword evidence="2" id="KW-0677">Repeat</keyword>
<evidence type="ECO:0000256" key="4">
    <source>
        <dbReference type="PROSITE-ProRule" id="PRU00302"/>
    </source>
</evidence>
<keyword evidence="1" id="KW-0732">Signal</keyword>
<dbReference type="Gene3D" id="3.10.100.10">
    <property type="entry name" value="Mannose-Binding Protein A, subunit A"/>
    <property type="match status" value="1"/>
</dbReference>
<feature type="domain" description="Sushi" evidence="7">
    <location>
        <begin position="210"/>
        <end position="269"/>
    </location>
</feature>
<feature type="transmembrane region" description="Helical" evidence="5">
    <location>
        <begin position="404"/>
        <end position="422"/>
    </location>
</feature>
<accession>A0AAV5WAK0</accession>
<dbReference type="InterPro" id="IPR000436">
    <property type="entry name" value="Sushi_SCR_CCP_dom"/>
</dbReference>
<dbReference type="CDD" id="cd00037">
    <property type="entry name" value="CLECT"/>
    <property type="match status" value="1"/>
</dbReference>
<keyword evidence="5" id="KW-1133">Transmembrane helix</keyword>
<evidence type="ECO:0000256" key="2">
    <source>
        <dbReference type="ARBA" id="ARBA00022737"/>
    </source>
</evidence>
<dbReference type="InterPro" id="IPR051277">
    <property type="entry name" value="SEZ6_CSMD_C4BPB_Regulators"/>
</dbReference>
<dbReference type="PANTHER" id="PTHR45656">
    <property type="entry name" value="PROTEIN CBR-CLEC-78"/>
    <property type="match status" value="1"/>
</dbReference>
<feature type="disulfide bond" evidence="4">
    <location>
        <begin position="299"/>
        <end position="326"/>
    </location>
</feature>
<sequence>FQIDLAAPSHIQAVQIGLGKESNRLDQVELFQETGEVCTCGDETPPHLTANSTNTLLTMECSCTRVVRIRVSARGRLKLCTLKVFASDAVSPWQCGNQDSQSLEHLGVMDGACYAASRIKADWARAARACSDAANGGTLPMRLGEGAMTFLATTLEGLRQPASFYWIGVVSDMNEWRYADGAPVGPLELHFADKSHAATDGEAILLSQPKFCTSPGVGEAGRVSFSSHSYAVGTTAFYECEEGYELEGNAQRVCGASGKWSGTIPTCGPLDCGSPPSFDGETLLLNGSTLFGSQVEFECARGFRASGVTRRTCGANGAWGAPPPLCRRVDCGRPASVANGHAHFTTTNLNSSAVYECGNGFRLIGHDTVYCSERGQWEPVSPVCYDVSTLREMQQAGGSGETNALLAIAAIALLILLAVIVIRHARSPSFSLDSKRPPPPPSISEMSAGASAGVIYAQAANIRPMTGQMDNTVYYAASVPLTQLEVPPQLLHLQQLPNGNIHITLPMGRPTTRPPLPLFSQPIASPTDSQMMYSFEHEPIYDVPPSHLDTVIQ</sequence>
<dbReference type="EMBL" id="BTSY01000005">
    <property type="protein sequence ID" value="GMT27042.1"/>
    <property type="molecule type" value="Genomic_DNA"/>
</dbReference>
<proteinExistence type="predicted"/>
<dbReference type="AlphaFoldDB" id="A0AAV5WAK0"/>
<dbReference type="InterPro" id="IPR016187">
    <property type="entry name" value="CTDL_fold"/>
</dbReference>
<dbReference type="PROSITE" id="PS50923">
    <property type="entry name" value="SUSHI"/>
    <property type="match status" value="3"/>
</dbReference>
<dbReference type="InterPro" id="IPR001304">
    <property type="entry name" value="C-type_lectin-like"/>
</dbReference>
<comment type="caution">
    <text evidence="4">Lacks conserved residue(s) required for the propagation of feature annotation.</text>
</comment>
<dbReference type="Proteomes" id="UP001432322">
    <property type="component" value="Unassembled WGS sequence"/>
</dbReference>
<feature type="domain" description="C-type lectin" evidence="6">
    <location>
        <begin position="109"/>
        <end position="212"/>
    </location>
</feature>
<keyword evidence="3 4" id="KW-1015">Disulfide bond</keyword>
<evidence type="ECO:0000259" key="6">
    <source>
        <dbReference type="PROSITE" id="PS50041"/>
    </source>
</evidence>
<keyword evidence="9" id="KW-1185">Reference proteome</keyword>
<dbReference type="SUPFAM" id="SSF56436">
    <property type="entry name" value="C-type lectin-like"/>
    <property type="match status" value="1"/>
</dbReference>
<keyword evidence="4" id="KW-0768">Sushi</keyword>
<dbReference type="InterPro" id="IPR035976">
    <property type="entry name" value="Sushi/SCR/CCP_sf"/>
</dbReference>
<dbReference type="Pfam" id="PF00084">
    <property type="entry name" value="Sushi"/>
    <property type="match status" value="3"/>
</dbReference>
<dbReference type="InterPro" id="IPR016186">
    <property type="entry name" value="C-type_lectin-like/link_sf"/>
</dbReference>
<feature type="non-terminal residue" evidence="8">
    <location>
        <position position="553"/>
    </location>
</feature>
<dbReference type="SMART" id="SM00032">
    <property type="entry name" value="CCP"/>
    <property type="match status" value="3"/>
</dbReference>
<feature type="domain" description="Sushi" evidence="7">
    <location>
        <begin position="270"/>
        <end position="328"/>
    </location>
</feature>
<feature type="domain" description="Sushi" evidence="7">
    <location>
        <begin position="329"/>
        <end position="386"/>
    </location>
</feature>
<feature type="disulfide bond" evidence="4">
    <location>
        <begin position="357"/>
        <end position="384"/>
    </location>
</feature>
<protein>
    <submittedName>
        <fullName evidence="8">Uncharacterized protein</fullName>
    </submittedName>
</protein>
<evidence type="ECO:0000259" key="7">
    <source>
        <dbReference type="PROSITE" id="PS50923"/>
    </source>
</evidence>
<dbReference type="PROSITE" id="PS50041">
    <property type="entry name" value="C_TYPE_LECTIN_2"/>
    <property type="match status" value="1"/>
</dbReference>
<dbReference type="CDD" id="cd00033">
    <property type="entry name" value="CCP"/>
    <property type="match status" value="3"/>
</dbReference>
<evidence type="ECO:0000256" key="1">
    <source>
        <dbReference type="ARBA" id="ARBA00022729"/>
    </source>
</evidence>
<feature type="non-terminal residue" evidence="8">
    <location>
        <position position="1"/>
    </location>
</feature>
<gene>
    <name evidence="8" type="ORF">PFISCL1PPCAC_18339</name>
</gene>
<evidence type="ECO:0000256" key="3">
    <source>
        <dbReference type="ARBA" id="ARBA00023157"/>
    </source>
</evidence>
<organism evidence="8 9">
    <name type="scientific">Pristionchus fissidentatus</name>
    <dbReference type="NCBI Taxonomy" id="1538716"/>
    <lineage>
        <taxon>Eukaryota</taxon>
        <taxon>Metazoa</taxon>
        <taxon>Ecdysozoa</taxon>
        <taxon>Nematoda</taxon>
        <taxon>Chromadorea</taxon>
        <taxon>Rhabditida</taxon>
        <taxon>Rhabditina</taxon>
        <taxon>Diplogasteromorpha</taxon>
        <taxon>Diplogasteroidea</taxon>
        <taxon>Neodiplogasteridae</taxon>
        <taxon>Pristionchus</taxon>
    </lineage>
</organism>
<dbReference type="Gene3D" id="2.10.70.10">
    <property type="entry name" value="Complement Module, domain 1"/>
    <property type="match status" value="3"/>
</dbReference>
<dbReference type="SUPFAM" id="SSF57535">
    <property type="entry name" value="Complement control module/SCR domain"/>
    <property type="match status" value="3"/>
</dbReference>
<evidence type="ECO:0000313" key="9">
    <source>
        <dbReference type="Proteomes" id="UP001432322"/>
    </source>
</evidence>
<reference evidence="8" key="1">
    <citation type="submission" date="2023-10" db="EMBL/GenBank/DDBJ databases">
        <title>Genome assembly of Pristionchus species.</title>
        <authorList>
            <person name="Yoshida K."/>
            <person name="Sommer R.J."/>
        </authorList>
    </citation>
    <scope>NUCLEOTIDE SEQUENCE</scope>
    <source>
        <strain evidence="8">RS5133</strain>
    </source>
</reference>
<evidence type="ECO:0000256" key="5">
    <source>
        <dbReference type="SAM" id="Phobius"/>
    </source>
</evidence>
<feature type="disulfide bond" evidence="4">
    <location>
        <begin position="240"/>
        <end position="267"/>
    </location>
</feature>
<keyword evidence="5" id="KW-0812">Transmembrane</keyword>
<comment type="caution">
    <text evidence="8">The sequence shown here is derived from an EMBL/GenBank/DDBJ whole genome shotgun (WGS) entry which is preliminary data.</text>
</comment>
<dbReference type="PANTHER" id="PTHR45656:SF4">
    <property type="entry name" value="PROTEIN CBR-CLEC-78"/>
    <property type="match status" value="1"/>
</dbReference>
<keyword evidence="5" id="KW-0472">Membrane</keyword>